<keyword evidence="9" id="KW-1278">Translocase</keyword>
<evidence type="ECO:0000256" key="4">
    <source>
        <dbReference type="ARBA" id="ARBA00022448"/>
    </source>
</evidence>
<evidence type="ECO:0000256" key="6">
    <source>
        <dbReference type="ARBA" id="ARBA00022741"/>
    </source>
</evidence>
<comment type="caution">
    <text evidence="16">The sequence shown here is derived from an EMBL/GenBank/DDBJ whole genome shotgun (WGS) entry which is preliminary data.</text>
</comment>
<dbReference type="OrthoDB" id="422637at2759"/>
<dbReference type="SUPFAM" id="SSF90123">
    <property type="entry name" value="ABC transporter transmembrane region"/>
    <property type="match status" value="1"/>
</dbReference>
<dbReference type="PROSITE" id="PS50929">
    <property type="entry name" value="ABC_TM1F"/>
    <property type="match status" value="1"/>
</dbReference>
<dbReference type="EMBL" id="JMSN01000003">
    <property type="protein sequence ID" value="KDN53204.1"/>
    <property type="molecule type" value="Genomic_DNA"/>
</dbReference>
<dbReference type="PROSITE" id="PS50893">
    <property type="entry name" value="ABC_TRANSPORTER_2"/>
    <property type="match status" value="1"/>
</dbReference>
<dbReference type="InterPro" id="IPR036640">
    <property type="entry name" value="ABC1_TM_sf"/>
</dbReference>
<accession>A0A066WQB9</accession>
<dbReference type="InterPro" id="IPR011527">
    <property type="entry name" value="ABC1_TM_dom"/>
</dbReference>
<dbReference type="Proteomes" id="UP000027361">
    <property type="component" value="Unassembled WGS sequence"/>
</dbReference>
<dbReference type="InterPro" id="IPR050835">
    <property type="entry name" value="ABC_transporter_sub-D"/>
</dbReference>
<evidence type="ECO:0000256" key="1">
    <source>
        <dbReference type="ARBA" id="ARBA00004127"/>
    </source>
</evidence>
<dbReference type="Pfam" id="PF00005">
    <property type="entry name" value="ABC_tran"/>
    <property type="match status" value="1"/>
</dbReference>
<evidence type="ECO:0008006" key="18">
    <source>
        <dbReference type="Google" id="ProtNLM"/>
    </source>
</evidence>
<evidence type="ECO:0000313" key="16">
    <source>
        <dbReference type="EMBL" id="KDN53204.1"/>
    </source>
</evidence>
<dbReference type="HOGENOM" id="CLU_007587_5_0_1"/>
<dbReference type="GO" id="GO:0016887">
    <property type="term" value="F:ATP hydrolysis activity"/>
    <property type="evidence" value="ECO:0007669"/>
    <property type="project" value="InterPro"/>
</dbReference>
<evidence type="ECO:0000259" key="15">
    <source>
        <dbReference type="PROSITE" id="PS50929"/>
    </source>
</evidence>
<proteinExistence type="inferred from homology"/>
<dbReference type="InParanoid" id="A0A066WQB9"/>
<keyword evidence="5" id="KW-0812">Transmembrane</keyword>
<dbReference type="SUPFAM" id="SSF52540">
    <property type="entry name" value="P-loop containing nucleoside triphosphate hydrolases"/>
    <property type="match status" value="1"/>
</dbReference>
<evidence type="ECO:0000256" key="10">
    <source>
        <dbReference type="ARBA" id="ARBA00022989"/>
    </source>
</evidence>
<dbReference type="GO" id="GO:0007031">
    <property type="term" value="P:peroxisome organization"/>
    <property type="evidence" value="ECO:0007669"/>
    <property type="project" value="TreeGrafter"/>
</dbReference>
<keyword evidence="11" id="KW-0472">Membrane</keyword>
<comment type="subcellular location">
    <subcellularLocation>
        <location evidence="1">Endomembrane system</location>
        <topology evidence="1">Multi-pass membrane protein</topology>
    </subcellularLocation>
    <subcellularLocation>
        <location evidence="2">Peroxisome</location>
    </subcellularLocation>
</comment>
<dbReference type="GO" id="GO:0012505">
    <property type="term" value="C:endomembrane system"/>
    <property type="evidence" value="ECO:0007669"/>
    <property type="project" value="UniProtKB-SubCell"/>
</dbReference>
<gene>
    <name evidence="16" type="ORF">K437DRAFT_242203</name>
</gene>
<dbReference type="PANTHER" id="PTHR11384:SF69">
    <property type="entry name" value="PEROXISOMAL LONG-CHAIN FATTY ACID IMPORT PROTEIN 1"/>
    <property type="match status" value="1"/>
</dbReference>
<dbReference type="InterPro" id="IPR017871">
    <property type="entry name" value="ABC_transporter-like_CS"/>
</dbReference>
<keyword evidence="6" id="KW-0547">Nucleotide-binding</keyword>
<dbReference type="GO" id="GO:0005778">
    <property type="term" value="C:peroxisomal membrane"/>
    <property type="evidence" value="ECO:0007669"/>
    <property type="project" value="TreeGrafter"/>
</dbReference>
<dbReference type="GeneID" id="25263089"/>
<evidence type="ECO:0000256" key="5">
    <source>
        <dbReference type="ARBA" id="ARBA00022692"/>
    </source>
</evidence>
<dbReference type="GO" id="GO:0042760">
    <property type="term" value="P:very long-chain fatty acid catabolic process"/>
    <property type="evidence" value="ECO:0007669"/>
    <property type="project" value="TreeGrafter"/>
</dbReference>
<evidence type="ECO:0000256" key="12">
    <source>
        <dbReference type="ARBA" id="ARBA00023140"/>
    </source>
</evidence>
<evidence type="ECO:0000256" key="3">
    <source>
        <dbReference type="ARBA" id="ARBA00008575"/>
    </source>
</evidence>
<keyword evidence="4" id="KW-0813">Transport</keyword>
<dbReference type="Gene3D" id="1.20.1560.10">
    <property type="entry name" value="ABC transporter type 1, transmembrane domain"/>
    <property type="match status" value="1"/>
</dbReference>
<name>A0A066WQB9_TILAU</name>
<reference evidence="16 17" key="1">
    <citation type="submission" date="2014-05" db="EMBL/GenBank/DDBJ databases">
        <title>Draft genome sequence of a rare smut relative, Tilletiaria anomala UBC 951.</title>
        <authorList>
            <consortium name="DOE Joint Genome Institute"/>
            <person name="Toome M."/>
            <person name="Kuo A."/>
            <person name="Henrissat B."/>
            <person name="Lipzen A."/>
            <person name="Tritt A."/>
            <person name="Yoshinaga Y."/>
            <person name="Zane M."/>
            <person name="Barry K."/>
            <person name="Grigoriev I.V."/>
            <person name="Spatafora J.W."/>
            <person name="Aimea M.C."/>
        </authorList>
    </citation>
    <scope>NUCLEOTIDE SEQUENCE [LARGE SCALE GENOMIC DNA]</scope>
    <source>
        <strain evidence="16 17">UBC 951</strain>
    </source>
</reference>
<evidence type="ECO:0000256" key="11">
    <source>
        <dbReference type="ARBA" id="ARBA00023136"/>
    </source>
</evidence>
<evidence type="ECO:0000256" key="13">
    <source>
        <dbReference type="SAM" id="MobiDB-lite"/>
    </source>
</evidence>
<evidence type="ECO:0000256" key="9">
    <source>
        <dbReference type="ARBA" id="ARBA00022967"/>
    </source>
</evidence>
<organism evidence="16 17">
    <name type="scientific">Tilletiaria anomala (strain ATCC 24038 / CBS 436.72 / UBC 951)</name>
    <dbReference type="NCBI Taxonomy" id="1037660"/>
    <lineage>
        <taxon>Eukaryota</taxon>
        <taxon>Fungi</taxon>
        <taxon>Dikarya</taxon>
        <taxon>Basidiomycota</taxon>
        <taxon>Ustilaginomycotina</taxon>
        <taxon>Exobasidiomycetes</taxon>
        <taxon>Georgefischeriales</taxon>
        <taxon>Tilletiariaceae</taxon>
        <taxon>Tilletiaria</taxon>
    </lineage>
</organism>
<keyword evidence="17" id="KW-1185">Reference proteome</keyword>
<comment type="similarity">
    <text evidence="3">Belongs to the ABC transporter superfamily. ABCD family. Peroxisomal fatty acyl CoA transporter (TC 3.A.1.203) subfamily.</text>
</comment>
<dbReference type="CDD" id="cd03223">
    <property type="entry name" value="ABCD_peroxisomal_ALDP"/>
    <property type="match status" value="1"/>
</dbReference>
<dbReference type="PANTHER" id="PTHR11384">
    <property type="entry name" value="ATP-BINDING CASSETTE, SUB-FAMILY D MEMBER"/>
    <property type="match status" value="1"/>
</dbReference>
<dbReference type="InterPro" id="IPR003439">
    <property type="entry name" value="ABC_transporter-like_ATP-bd"/>
</dbReference>
<dbReference type="STRING" id="1037660.A0A066WQB9"/>
<feature type="region of interest" description="Disordered" evidence="13">
    <location>
        <begin position="60"/>
        <end position="110"/>
    </location>
</feature>
<dbReference type="PROSITE" id="PS00211">
    <property type="entry name" value="ABC_TRANSPORTER_1"/>
    <property type="match status" value="1"/>
</dbReference>
<evidence type="ECO:0000256" key="2">
    <source>
        <dbReference type="ARBA" id="ARBA00004275"/>
    </source>
</evidence>
<feature type="domain" description="ABC transmembrane type-1" evidence="15">
    <location>
        <begin position="145"/>
        <end position="367"/>
    </location>
</feature>
<evidence type="ECO:0000256" key="7">
    <source>
        <dbReference type="ARBA" id="ARBA00022801"/>
    </source>
</evidence>
<dbReference type="AlphaFoldDB" id="A0A066WQB9"/>
<dbReference type="GO" id="GO:0015910">
    <property type="term" value="P:long-chain fatty acid import into peroxisome"/>
    <property type="evidence" value="ECO:0007669"/>
    <property type="project" value="TreeGrafter"/>
</dbReference>
<dbReference type="FunFam" id="3.40.50.300:FF:000800">
    <property type="entry name" value="ATP-binding cassette sub-family D member 1"/>
    <property type="match status" value="1"/>
</dbReference>
<keyword evidence="10" id="KW-1133">Transmembrane helix</keyword>
<dbReference type="InterPro" id="IPR003593">
    <property type="entry name" value="AAA+_ATPase"/>
</dbReference>
<feature type="domain" description="ABC transporter" evidence="14">
    <location>
        <begin position="496"/>
        <end position="741"/>
    </location>
</feature>
<keyword evidence="8" id="KW-0067">ATP-binding</keyword>
<dbReference type="GO" id="GO:0006635">
    <property type="term" value="P:fatty acid beta-oxidation"/>
    <property type="evidence" value="ECO:0007669"/>
    <property type="project" value="TreeGrafter"/>
</dbReference>
<dbReference type="Gene3D" id="3.40.50.300">
    <property type="entry name" value="P-loop containing nucleotide triphosphate hydrolases"/>
    <property type="match status" value="1"/>
</dbReference>
<dbReference type="SMART" id="SM00382">
    <property type="entry name" value="AAA"/>
    <property type="match status" value="1"/>
</dbReference>
<evidence type="ECO:0000256" key="8">
    <source>
        <dbReference type="ARBA" id="ARBA00022840"/>
    </source>
</evidence>
<dbReference type="OMA" id="DIQAGHF"/>
<dbReference type="GO" id="GO:0005324">
    <property type="term" value="F:long-chain fatty acid transmembrane transporter activity"/>
    <property type="evidence" value="ECO:0007669"/>
    <property type="project" value="TreeGrafter"/>
</dbReference>
<sequence>MPVHSRLRPLLDNLKEKAMGYGIRGAMAYSRNYDNIQRFWRIAFIAFVFHNTYSGFRPKPKKINKGKAGGAQDRKRRSAGDTSQLALQAEEKEGMSASSGRGGRKGKSNGKAQRVAVDAVFFERLGRIMRIVIPSAKSKTALLLLLHTFFLVLRTMLSLYVADLDGRIVAALVRARPREFLKGIAWWMAVAVPATYTNSMIEYLQSKIALSYRTALTREVQGKYLTDMTFYKLGNLDDRIKNADQLITVDVAKFSNSLAEMYSNLAKPVLDVCLYSFQLSRNVGGEALILMTILVNGSAVLLRKLTPPFGQYAAQEQQLEGEFRFYHSRLIENAEEIAFYRGQHHEQNVIERAYFSLIKHVNRVYRIRIGHGMVEEGIIKWLWGSIGLVVCAVPVFVKFPGVAGKRDGGNLGSRTESFVTNRRLLLSNSDAFGRIMYSYKELSELAGYTARVSQLLDTMDEVKAGKFQKKLVSSAGTESNAAVLAGRGEIVEEAEVKFENVPILTPNGDVLLKSLSFDVKAGQHLLILGPNGCGKSSLFRILGGLWPVYGGVVHKPPPSDFTYIPQRPYLSLGTLRDQVIYPHTVTEMRARGKTDEDLLRVLSVVQIEHIVEREGGWDVQREWRDALSGGDKQRIAMARLFYHAPKYAILDECTSAVTLEIEKVMYDYATQLGITMMTVSHRPSLWKYHTWVLQFDGQGNYVFTELDADKRLALQEEKQALEQKLLSVPKWEQRLAALKQAAAERPPSPVHTKA</sequence>
<dbReference type="Pfam" id="PF06472">
    <property type="entry name" value="ABC_membrane_2"/>
    <property type="match status" value="1"/>
</dbReference>
<dbReference type="InterPro" id="IPR027417">
    <property type="entry name" value="P-loop_NTPase"/>
</dbReference>
<dbReference type="RefSeq" id="XP_013246043.1">
    <property type="nucleotide sequence ID" value="XM_013390589.1"/>
</dbReference>
<evidence type="ECO:0000313" key="17">
    <source>
        <dbReference type="Proteomes" id="UP000027361"/>
    </source>
</evidence>
<keyword evidence="12" id="KW-0576">Peroxisome</keyword>
<keyword evidence="7" id="KW-0378">Hydrolase</keyword>
<dbReference type="GO" id="GO:0005524">
    <property type="term" value="F:ATP binding"/>
    <property type="evidence" value="ECO:0007669"/>
    <property type="project" value="UniProtKB-KW"/>
</dbReference>
<evidence type="ECO:0000259" key="14">
    <source>
        <dbReference type="PROSITE" id="PS50893"/>
    </source>
</evidence>
<protein>
    <recommendedName>
        <fullName evidence="18">ABC transporter domain-containing protein</fullName>
    </recommendedName>
</protein>
<dbReference type="GO" id="GO:0140359">
    <property type="term" value="F:ABC-type transporter activity"/>
    <property type="evidence" value="ECO:0007669"/>
    <property type="project" value="InterPro"/>
</dbReference>